<protein>
    <recommendedName>
        <fullName evidence="5">Aspergillus nuclease S1</fullName>
        <ecNumber evidence="5">3.1.30.1</ecNumber>
    </recommendedName>
</protein>
<evidence type="ECO:0000256" key="3">
    <source>
        <dbReference type="ARBA" id="ARBA00005510"/>
    </source>
</evidence>
<gene>
    <name evidence="19" type="ORF">C4D60_Mb01t23990</name>
</gene>
<dbReference type="GO" id="GO:0003677">
    <property type="term" value="F:DNA binding"/>
    <property type="evidence" value="ECO:0007669"/>
    <property type="project" value="UniProtKB-KW"/>
</dbReference>
<dbReference type="SUPFAM" id="SSF48537">
    <property type="entry name" value="Phospholipase C/P1 nuclease"/>
    <property type="match status" value="1"/>
</dbReference>
<evidence type="ECO:0000256" key="4">
    <source>
        <dbReference type="ARBA" id="ARBA00009547"/>
    </source>
</evidence>
<dbReference type="EC" id="3.1.30.1" evidence="5"/>
<evidence type="ECO:0000313" key="19">
    <source>
        <dbReference type="EMBL" id="THU64202.1"/>
    </source>
</evidence>
<dbReference type="GO" id="GO:0046983">
    <property type="term" value="F:protein dimerization activity"/>
    <property type="evidence" value="ECO:0007669"/>
    <property type="project" value="InterPro"/>
</dbReference>
<dbReference type="GO" id="GO:0000014">
    <property type="term" value="F:single-stranded DNA endodeoxyribonuclease activity"/>
    <property type="evidence" value="ECO:0007669"/>
    <property type="project" value="UniProtKB-ARBA"/>
</dbReference>
<dbReference type="Proteomes" id="UP000317650">
    <property type="component" value="Chromosome 1"/>
</dbReference>
<evidence type="ECO:0000256" key="1">
    <source>
        <dbReference type="ARBA" id="ARBA00000245"/>
    </source>
</evidence>
<dbReference type="GO" id="GO:0006355">
    <property type="term" value="P:regulation of DNA-templated transcription"/>
    <property type="evidence" value="ECO:0007669"/>
    <property type="project" value="UniProtKB-ARBA"/>
</dbReference>
<dbReference type="InterPro" id="IPR036638">
    <property type="entry name" value="HLH_DNA-bd_sf"/>
</dbReference>
<dbReference type="InterPro" id="IPR003154">
    <property type="entry name" value="S1/P1nuclease"/>
</dbReference>
<keyword evidence="8" id="KW-0255">Endonuclease</keyword>
<evidence type="ECO:0000256" key="16">
    <source>
        <dbReference type="ARBA" id="ARBA00055372"/>
    </source>
</evidence>
<feature type="region of interest" description="Disordered" evidence="17">
    <location>
        <begin position="65"/>
        <end position="100"/>
    </location>
</feature>
<dbReference type="GO" id="GO:0046872">
    <property type="term" value="F:metal ion binding"/>
    <property type="evidence" value="ECO:0007669"/>
    <property type="project" value="UniProtKB-KW"/>
</dbReference>
<comment type="similarity">
    <text evidence="4">Belongs to the nuclease type I family.</text>
</comment>
<dbReference type="Gene3D" id="1.10.575.10">
    <property type="entry name" value="P1 Nuclease"/>
    <property type="match status" value="2"/>
</dbReference>
<keyword evidence="9" id="KW-0378">Hydrolase</keyword>
<keyword evidence="14" id="KW-0325">Glycoprotein</keyword>
<evidence type="ECO:0000256" key="5">
    <source>
        <dbReference type="ARBA" id="ARBA00012562"/>
    </source>
</evidence>
<evidence type="ECO:0000256" key="10">
    <source>
        <dbReference type="ARBA" id="ARBA00023015"/>
    </source>
</evidence>
<dbReference type="GO" id="GO:0005634">
    <property type="term" value="C:nucleus"/>
    <property type="evidence" value="ECO:0007669"/>
    <property type="project" value="UniProtKB-SubCell"/>
</dbReference>
<proteinExistence type="inferred from homology"/>
<evidence type="ECO:0000256" key="2">
    <source>
        <dbReference type="ARBA" id="ARBA00004123"/>
    </source>
</evidence>
<comment type="function">
    <text evidence="16">Positive regulator of brassinosteroid signaling.</text>
</comment>
<keyword evidence="11" id="KW-0238">DNA-binding</keyword>
<evidence type="ECO:0000256" key="8">
    <source>
        <dbReference type="ARBA" id="ARBA00022759"/>
    </source>
</evidence>
<keyword evidence="6" id="KW-0540">Nuclease</keyword>
<dbReference type="PROSITE" id="PS50888">
    <property type="entry name" value="BHLH"/>
    <property type="match status" value="1"/>
</dbReference>
<comment type="subcellular location">
    <subcellularLocation>
        <location evidence="2">Nucleus</location>
    </subcellularLocation>
</comment>
<evidence type="ECO:0000256" key="12">
    <source>
        <dbReference type="ARBA" id="ARBA00023157"/>
    </source>
</evidence>
<dbReference type="SUPFAM" id="SSF47459">
    <property type="entry name" value="HLH, helix-loop-helix DNA-binding domain"/>
    <property type="match status" value="1"/>
</dbReference>
<name>A0A4S8JQP7_MUSBA</name>
<evidence type="ECO:0000256" key="13">
    <source>
        <dbReference type="ARBA" id="ARBA00023163"/>
    </source>
</evidence>
<feature type="compositionally biased region" description="Basic and acidic residues" evidence="17">
    <location>
        <begin position="126"/>
        <end position="154"/>
    </location>
</feature>
<keyword evidence="7" id="KW-0479">Metal-binding</keyword>
<dbReference type="Pfam" id="PF00010">
    <property type="entry name" value="HLH"/>
    <property type="match status" value="1"/>
</dbReference>
<dbReference type="Pfam" id="PF02265">
    <property type="entry name" value="S1-P1_nuclease"/>
    <property type="match status" value="1"/>
</dbReference>
<keyword evidence="12" id="KW-1015">Disulfide bond</keyword>
<dbReference type="CDD" id="cd18919">
    <property type="entry name" value="bHLH_AtBPE_like"/>
    <property type="match status" value="1"/>
</dbReference>
<dbReference type="InterPro" id="IPR011598">
    <property type="entry name" value="bHLH_dom"/>
</dbReference>
<dbReference type="GO" id="GO:0006351">
    <property type="term" value="P:DNA-templated transcription"/>
    <property type="evidence" value="ECO:0007669"/>
    <property type="project" value="UniProtKB-ARBA"/>
</dbReference>
<dbReference type="PANTHER" id="PTHR33146">
    <property type="entry name" value="ENDONUCLEASE 4"/>
    <property type="match status" value="1"/>
</dbReference>
<dbReference type="PANTHER" id="PTHR33146:SF21">
    <property type="entry name" value="ASPERGILLUS NUCLEASE S1"/>
    <property type="match status" value="1"/>
</dbReference>
<organism evidence="19 20">
    <name type="scientific">Musa balbisiana</name>
    <name type="common">Banana</name>
    <dbReference type="NCBI Taxonomy" id="52838"/>
    <lineage>
        <taxon>Eukaryota</taxon>
        <taxon>Viridiplantae</taxon>
        <taxon>Streptophyta</taxon>
        <taxon>Embryophyta</taxon>
        <taxon>Tracheophyta</taxon>
        <taxon>Spermatophyta</taxon>
        <taxon>Magnoliopsida</taxon>
        <taxon>Liliopsida</taxon>
        <taxon>Zingiberales</taxon>
        <taxon>Musaceae</taxon>
        <taxon>Musa</taxon>
    </lineage>
</organism>
<dbReference type="CDD" id="cd11010">
    <property type="entry name" value="S1-P1_nuclease"/>
    <property type="match status" value="1"/>
</dbReference>
<dbReference type="EMBL" id="PYDT01000004">
    <property type="protein sequence ID" value="THU64202.1"/>
    <property type="molecule type" value="Genomic_DNA"/>
</dbReference>
<evidence type="ECO:0000256" key="15">
    <source>
        <dbReference type="ARBA" id="ARBA00023242"/>
    </source>
</evidence>
<evidence type="ECO:0000259" key="18">
    <source>
        <dbReference type="PROSITE" id="PS50888"/>
    </source>
</evidence>
<evidence type="ECO:0000256" key="6">
    <source>
        <dbReference type="ARBA" id="ARBA00022722"/>
    </source>
</evidence>
<keyword evidence="13" id="KW-0804">Transcription</keyword>
<comment type="caution">
    <text evidence="19">The sequence shown here is derived from an EMBL/GenBank/DDBJ whole genome shotgun (WGS) entry which is preliminary data.</text>
</comment>
<dbReference type="SMART" id="SM00353">
    <property type="entry name" value="HLH"/>
    <property type="match status" value="1"/>
</dbReference>
<comment type="similarity">
    <text evidence="3">Belongs to the bHLH protein family.</text>
</comment>
<dbReference type="GO" id="GO:0006308">
    <property type="term" value="P:DNA catabolic process"/>
    <property type="evidence" value="ECO:0007669"/>
    <property type="project" value="InterPro"/>
</dbReference>
<accession>A0A4S8JQP7</accession>
<dbReference type="Gene3D" id="4.10.280.10">
    <property type="entry name" value="Helix-loop-helix DNA-binding domain"/>
    <property type="match status" value="1"/>
</dbReference>
<comment type="catalytic activity">
    <reaction evidence="1">
        <text>Endonucleolytic cleavage to 5'-phosphomononucleotide and 5'-phosphooligonucleotide end-products.</text>
        <dbReference type="EC" id="3.1.30.1"/>
    </reaction>
</comment>
<dbReference type="AlphaFoldDB" id="A0A4S8JQP7"/>
<dbReference type="STRING" id="52838.A0A4S8JQP7"/>
<keyword evidence="20" id="KW-1185">Reference proteome</keyword>
<evidence type="ECO:0000256" key="11">
    <source>
        <dbReference type="ARBA" id="ARBA00023125"/>
    </source>
</evidence>
<sequence>MGEFADAERFECLKPSLPFMEMDTNLELMRQLAELNGSAMHSPSMGLMDYSDEYYLPHQSEFSIPFTDDLTGPPADRQKPIAESQPAGSVGEQSHGGRKRKMIAASNASSHNFSEVYSAIGSAEVNTEKKNGSESGRRRKSNSKEAGKPKEVVHVRARRGQATDSHSLAERVRRRKINERMRCLQDLVPGCYKTMGMAGMLDEIINYVQSLQNQVEFLSMKLSAASSFYDYSLGVEAIAITQKYLTKKASAAVLDLLPESAGGDLAAVCSWADEVRFRYRWSSPLHYANTPGVCNFEYSRDCHNSKGVQDMCVVGAINNYTTQLLSYGDASSGYNLTESLMFLAHFVGDVWDVNIIETAMRDFYDNDLGSMIEAIEMNITNEWSDEVSGWKRCSATSMPCADKYATESIRLACDYAYKDVEQDSTLGDDYFFSRLPVVEKRIAQAGVRLASLLNRVFRKTQEEEVLQLVVQSVDEAHAI</sequence>
<dbReference type="FunFam" id="4.10.280.10:FF:000058">
    <property type="entry name" value="transcription factor BEE 3-like"/>
    <property type="match status" value="1"/>
</dbReference>
<feature type="domain" description="BHLH" evidence="18">
    <location>
        <begin position="161"/>
        <end position="211"/>
    </location>
</feature>
<reference evidence="19 20" key="1">
    <citation type="journal article" date="2019" name="Nat. Plants">
        <title>Genome sequencing of Musa balbisiana reveals subgenome evolution and function divergence in polyploid bananas.</title>
        <authorList>
            <person name="Yao X."/>
        </authorList>
    </citation>
    <scope>NUCLEOTIDE SEQUENCE [LARGE SCALE GENOMIC DNA]</scope>
    <source>
        <strain evidence="20">cv. DH-PKW</strain>
        <tissue evidence="19">Leaves</tissue>
    </source>
</reference>
<keyword evidence="15" id="KW-0539">Nucleus</keyword>
<evidence type="ECO:0000256" key="9">
    <source>
        <dbReference type="ARBA" id="ARBA00022801"/>
    </source>
</evidence>
<keyword evidence="10" id="KW-0805">Transcription regulation</keyword>
<dbReference type="GO" id="GO:0004521">
    <property type="term" value="F:RNA endonuclease activity"/>
    <property type="evidence" value="ECO:0007669"/>
    <property type="project" value="UniProtKB-ARBA"/>
</dbReference>
<evidence type="ECO:0000256" key="7">
    <source>
        <dbReference type="ARBA" id="ARBA00022723"/>
    </source>
</evidence>
<evidence type="ECO:0000313" key="20">
    <source>
        <dbReference type="Proteomes" id="UP000317650"/>
    </source>
</evidence>
<evidence type="ECO:0000256" key="14">
    <source>
        <dbReference type="ARBA" id="ARBA00023180"/>
    </source>
</evidence>
<dbReference type="InterPro" id="IPR008947">
    <property type="entry name" value="PLipase_C/P1_nuclease_dom_sf"/>
</dbReference>
<feature type="region of interest" description="Disordered" evidence="17">
    <location>
        <begin position="125"/>
        <end position="167"/>
    </location>
</feature>
<evidence type="ECO:0000256" key="17">
    <source>
        <dbReference type="SAM" id="MobiDB-lite"/>
    </source>
</evidence>